<evidence type="ECO:0000313" key="3">
    <source>
        <dbReference type="EMBL" id="TXT07413.1"/>
    </source>
</evidence>
<keyword evidence="2" id="KW-0472">Membrane</keyword>
<organism evidence="3 4">
    <name type="scientific">Vanrija humicola</name>
    <name type="common">Yeast</name>
    <name type="synonym">Cryptococcus humicola</name>
    <dbReference type="NCBI Taxonomy" id="5417"/>
    <lineage>
        <taxon>Eukaryota</taxon>
        <taxon>Fungi</taxon>
        <taxon>Dikarya</taxon>
        <taxon>Basidiomycota</taxon>
        <taxon>Agaricomycotina</taxon>
        <taxon>Tremellomycetes</taxon>
        <taxon>Trichosporonales</taxon>
        <taxon>Trichosporonaceae</taxon>
        <taxon>Vanrija</taxon>
    </lineage>
</organism>
<feature type="compositionally biased region" description="Polar residues" evidence="1">
    <location>
        <begin position="203"/>
        <end position="212"/>
    </location>
</feature>
<name>A0A7D8UZD9_VANHU</name>
<proteinExistence type="predicted"/>
<keyword evidence="2" id="KW-1133">Transmembrane helix</keyword>
<keyword evidence="2" id="KW-0812">Transmembrane</keyword>
<keyword evidence="4" id="KW-1185">Reference proteome</keyword>
<gene>
    <name evidence="3" type="ORF">VHUM_03133</name>
</gene>
<feature type="transmembrane region" description="Helical" evidence="2">
    <location>
        <begin position="119"/>
        <end position="145"/>
    </location>
</feature>
<feature type="compositionally biased region" description="Low complexity" evidence="1">
    <location>
        <begin position="42"/>
        <end position="62"/>
    </location>
</feature>
<dbReference type="OrthoDB" id="441517at2759"/>
<protein>
    <recommendedName>
        <fullName evidence="5">Peroxin-14</fullName>
    </recommendedName>
</protein>
<comment type="caution">
    <text evidence="3">The sequence shown here is derived from an EMBL/GenBank/DDBJ whole genome shotgun (WGS) entry which is preliminary data.</text>
</comment>
<evidence type="ECO:0008006" key="5">
    <source>
        <dbReference type="Google" id="ProtNLM"/>
    </source>
</evidence>
<evidence type="ECO:0000256" key="1">
    <source>
        <dbReference type="SAM" id="MobiDB-lite"/>
    </source>
</evidence>
<feature type="region of interest" description="Disordered" evidence="1">
    <location>
        <begin position="201"/>
        <end position="249"/>
    </location>
</feature>
<sequence>MSDNNDPPAPPPAAPEAAAPPASPSPPASNTGADAGSSTAPDAGSSTSADTPTSSPSSSSNIVTNATASASAAGAATQIYTTAHEKAARYGMAPKVKHLPAAPAPARAPSSLPLLLRRLAYLVGIVLGGGALVAGLWSTFLLPLLHATFSARTALSIPQKERWRSLLESLGKIRALGIYRRPRVADEEDAKDAQGTELALVRTRSSQKSEGSTPKDKEAAKAPPSVTAVTVTSEDEDTRTPPSLHADPSALSASLRDLAASLDATNTTRTSLISTLESYTSGLHRELFVARGLNNSAWGGGSAYGGTGRVGLGTLSANLAQASNSSGAGESTLGLPAAKSQEWDSVRREVRAIKGLLLNRRNFAVPAAGGR</sequence>
<reference evidence="3 4" key="1">
    <citation type="journal article" date="2019" name="PLoS Genet.">
        <title>Convergent evolution of linked mating-type loci in basidiomycete fungi.</title>
        <authorList>
            <person name="Sun S."/>
            <person name="Coelho M.A."/>
            <person name="Heitman J."/>
            <person name="Nowrousian M."/>
        </authorList>
    </citation>
    <scope>NUCLEOTIDE SEQUENCE [LARGE SCALE GENOMIC DNA]</scope>
    <source>
        <strain evidence="3 4">CBS 4282</strain>
    </source>
</reference>
<dbReference type="Proteomes" id="UP000473826">
    <property type="component" value="Unassembled WGS sequence"/>
</dbReference>
<feature type="compositionally biased region" description="Polar residues" evidence="1">
    <location>
        <begin position="30"/>
        <end position="40"/>
    </location>
</feature>
<evidence type="ECO:0000313" key="4">
    <source>
        <dbReference type="Proteomes" id="UP000473826"/>
    </source>
</evidence>
<feature type="region of interest" description="Disordered" evidence="1">
    <location>
        <begin position="1"/>
        <end position="62"/>
    </location>
</feature>
<dbReference type="EMBL" id="QKWK01000008">
    <property type="protein sequence ID" value="TXT07413.1"/>
    <property type="molecule type" value="Genomic_DNA"/>
</dbReference>
<dbReference type="AlphaFoldDB" id="A0A7D8UZD9"/>
<evidence type="ECO:0000256" key="2">
    <source>
        <dbReference type="SAM" id="Phobius"/>
    </source>
</evidence>
<accession>A0A7D8UZD9</accession>